<evidence type="ECO:0000256" key="2">
    <source>
        <dbReference type="ARBA" id="ARBA00023125"/>
    </source>
</evidence>
<dbReference type="Gene3D" id="1.10.10.10">
    <property type="entry name" value="Winged helix-like DNA-binding domain superfamily/Winged helix DNA-binding domain"/>
    <property type="match status" value="1"/>
</dbReference>
<comment type="caution">
    <text evidence="5">The sequence shown here is derived from an EMBL/GenBank/DDBJ whole genome shotgun (WGS) entry which is preliminary data.</text>
</comment>
<evidence type="ECO:0000256" key="1">
    <source>
        <dbReference type="ARBA" id="ARBA00023015"/>
    </source>
</evidence>
<evidence type="ECO:0000313" key="6">
    <source>
        <dbReference type="Proteomes" id="UP000660381"/>
    </source>
</evidence>
<dbReference type="InterPro" id="IPR016032">
    <property type="entry name" value="Sig_transdc_resp-reg_C-effctor"/>
</dbReference>
<keyword evidence="2" id="KW-0238">DNA-binding</keyword>
<sequence>MKSLSQNDWQKILLFLRSLYAPCSIDKFSVQILKALPELVDAEIFSVVNFNIRATPFSPRIHTFPHPEIGMAAESFTSQRQNFFTHPVSQHYAQTLDGQALAISDFFSESEFQRQEAFYGFFQSLGLEDQMAIHFQIPVIANADRFYQEQDHLVLGINRDRRNFNERDRLILNFLRPHLQQAYQNIAAFTQVQEQLNQLNQATEQVGLITLSLDGKVEWISQKAGELLHKYCPISKLPNSLPDILQRWINHQISLLKQLTEISSPVRPFHLEDNGSQLTVRLNYDAGLERVYLLLEEIQPNGFSLKHLEMLGLTKREAEVLFWVARDQSTHEISQGLGMSDRTVKKHLENIYDKFGVQSRLGAVMYALQKLGIVNL</sequence>
<dbReference type="InterPro" id="IPR036388">
    <property type="entry name" value="WH-like_DNA-bd_sf"/>
</dbReference>
<evidence type="ECO:0000313" key="5">
    <source>
        <dbReference type="EMBL" id="MBD2691100.1"/>
    </source>
</evidence>
<organism evidence="5 6">
    <name type="scientific">Anabaena catenula FACHB-362</name>
    <dbReference type="NCBI Taxonomy" id="2692877"/>
    <lineage>
        <taxon>Bacteria</taxon>
        <taxon>Bacillati</taxon>
        <taxon>Cyanobacteriota</taxon>
        <taxon>Cyanophyceae</taxon>
        <taxon>Nostocales</taxon>
        <taxon>Nostocaceae</taxon>
        <taxon>Anabaena</taxon>
    </lineage>
</organism>
<proteinExistence type="predicted"/>
<keyword evidence="1" id="KW-0805">Transcription regulation</keyword>
<dbReference type="PROSITE" id="PS50043">
    <property type="entry name" value="HTH_LUXR_2"/>
    <property type="match status" value="1"/>
</dbReference>
<dbReference type="Pfam" id="PF00196">
    <property type="entry name" value="GerE"/>
    <property type="match status" value="1"/>
</dbReference>
<feature type="domain" description="HTH luxR-type" evidence="4">
    <location>
        <begin position="304"/>
        <end position="371"/>
    </location>
</feature>
<accession>A0ABR8J0I7</accession>
<dbReference type="PANTHER" id="PTHR44688">
    <property type="entry name" value="DNA-BINDING TRANSCRIPTIONAL ACTIVATOR DEVR_DOSR"/>
    <property type="match status" value="1"/>
</dbReference>
<dbReference type="Proteomes" id="UP000660381">
    <property type="component" value="Unassembled WGS sequence"/>
</dbReference>
<evidence type="ECO:0000256" key="3">
    <source>
        <dbReference type="ARBA" id="ARBA00023163"/>
    </source>
</evidence>
<dbReference type="PROSITE" id="PS00622">
    <property type="entry name" value="HTH_LUXR_1"/>
    <property type="match status" value="1"/>
</dbReference>
<evidence type="ECO:0000259" key="4">
    <source>
        <dbReference type="PROSITE" id="PS50043"/>
    </source>
</evidence>
<keyword evidence="3" id="KW-0804">Transcription</keyword>
<dbReference type="PANTHER" id="PTHR44688:SF16">
    <property type="entry name" value="DNA-BINDING TRANSCRIPTIONAL ACTIVATOR DEVR_DOSR"/>
    <property type="match status" value="1"/>
</dbReference>
<gene>
    <name evidence="5" type="ORF">H6G68_04890</name>
</gene>
<dbReference type="RefSeq" id="WP_190905619.1">
    <property type="nucleotide sequence ID" value="NZ_JACJTQ010000004.1"/>
</dbReference>
<dbReference type="InterPro" id="IPR000792">
    <property type="entry name" value="Tscrpt_reg_LuxR_C"/>
</dbReference>
<reference evidence="5 6" key="1">
    <citation type="journal article" date="2020" name="ISME J.">
        <title>Comparative genomics reveals insights into cyanobacterial evolution and habitat adaptation.</title>
        <authorList>
            <person name="Chen M.Y."/>
            <person name="Teng W.K."/>
            <person name="Zhao L."/>
            <person name="Hu C.X."/>
            <person name="Zhou Y.K."/>
            <person name="Han B.P."/>
            <person name="Song L.R."/>
            <person name="Shu W.S."/>
        </authorList>
    </citation>
    <scope>NUCLEOTIDE SEQUENCE [LARGE SCALE GENOMIC DNA]</scope>
    <source>
        <strain evidence="5 6">FACHB-362</strain>
    </source>
</reference>
<keyword evidence="6" id="KW-1185">Reference proteome</keyword>
<dbReference type="CDD" id="cd06170">
    <property type="entry name" value="LuxR_C_like"/>
    <property type="match status" value="1"/>
</dbReference>
<dbReference type="SMART" id="SM00421">
    <property type="entry name" value="HTH_LUXR"/>
    <property type="match status" value="1"/>
</dbReference>
<protein>
    <submittedName>
        <fullName evidence="5">Helix-turn-helix transcriptional regulator</fullName>
    </submittedName>
</protein>
<dbReference type="EMBL" id="JACJTQ010000004">
    <property type="protein sequence ID" value="MBD2691100.1"/>
    <property type="molecule type" value="Genomic_DNA"/>
</dbReference>
<name>A0ABR8J0I7_9NOST</name>
<dbReference type="SUPFAM" id="SSF46894">
    <property type="entry name" value="C-terminal effector domain of the bipartite response regulators"/>
    <property type="match status" value="1"/>
</dbReference>
<dbReference type="PRINTS" id="PR00038">
    <property type="entry name" value="HTHLUXR"/>
</dbReference>